<reference evidence="3" key="1">
    <citation type="journal article" date="2019" name="bioRxiv">
        <title>The Genome of the Zebra Mussel, Dreissena polymorpha: A Resource for Invasive Species Research.</title>
        <authorList>
            <person name="McCartney M.A."/>
            <person name="Auch B."/>
            <person name="Kono T."/>
            <person name="Mallez S."/>
            <person name="Zhang Y."/>
            <person name="Obille A."/>
            <person name="Becker A."/>
            <person name="Abrahante J.E."/>
            <person name="Garbe J."/>
            <person name="Badalamenti J.P."/>
            <person name="Herman A."/>
            <person name="Mangelson H."/>
            <person name="Liachko I."/>
            <person name="Sullivan S."/>
            <person name="Sone E.D."/>
            <person name="Koren S."/>
            <person name="Silverstein K.A.T."/>
            <person name="Beckman K.B."/>
            <person name="Gohl D.M."/>
        </authorList>
    </citation>
    <scope>NUCLEOTIDE SEQUENCE</scope>
    <source>
        <strain evidence="3">Duluth1</strain>
        <tissue evidence="3">Whole animal</tissue>
    </source>
</reference>
<keyword evidence="2" id="KW-0677">Repeat</keyword>
<evidence type="ECO:0000313" key="4">
    <source>
        <dbReference type="Proteomes" id="UP000828390"/>
    </source>
</evidence>
<dbReference type="Pfam" id="PF13855">
    <property type="entry name" value="LRR_8"/>
    <property type="match status" value="1"/>
</dbReference>
<evidence type="ECO:0000313" key="3">
    <source>
        <dbReference type="EMBL" id="KAH3864418.1"/>
    </source>
</evidence>
<keyword evidence="4" id="KW-1185">Reference proteome</keyword>
<organism evidence="3 4">
    <name type="scientific">Dreissena polymorpha</name>
    <name type="common">Zebra mussel</name>
    <name type="synonym">Mytilus polymorpha</name>
    <dbReference type="NCBI Taxonomy" id="45954"/>
    <lineage>
        <taxon>Eukaryota</taxon>
        <taxon>Metazoa</taxon>
        <taxon>Spiralia</taxon>
        <taxon>Lophotrochozoa</taxon>
        <taxon>Mollusca</taxon>
        <taxon>Bivalvia</taxon>
        <taxon>Autobranchia</taxon>
        <taxon>Heteroconchia</taxon>
        <taxon>Euheterodonta</taxon>
        <taxon>Imparidentia</taxon>
        <taxon>Neoheterodontei</taxon>
        <taxon>Myida</taxon>
        <taxon>Dreissenoidea</taxon>
        <taxon>Dreissenidae</taxon>
        <taxon>Dreissena</taxon>
    </lineage>
</organism>
<evidence type="ECO:0000256" key="2">
    <source>
        <dbReference type="ARBA" id="ARBA00022737"/>
    </source>
</evidence>
<dbReference type="AlphaFoldDB" id="A0A9D4RED7"/>
<dbReference type="SUPFAM" id="SSF52075">
    <property type="entry name" value="Outer arm dynein light chain 1"/>
    <property type="match status" value="1"/>
</dbReference>
<name>A0A9D4RED7_DREPO</name>
<dbReference type="InterPro" id="IPR050216">
    <property type="entry name" value="LRR_domain-containing"/>
</dbReference>
<evidence type="ECO:0000256" key="1">
    <source>
        <dbReference type="ARBA" id="ARBA00022614"/>
    </source>
</evidence>
<dbReference type="InterPro" id="IPR001611">
    <property type="entry name" value="Leu-rich_rpt"/>
</dbReference>
<dbReference type="GO" id="GO:0005737">
    <property type="term" value="C:cytoplasm"/>
    <property type="evidence" value="ECO:0007669"/>
    <property type="project" value="TreeGrafter"/>
</dbReference>
<dbReference type="InterPro" id="IPR025875">
    <property type="entry name" value="Leu-rich_rpt_4"/>
</dbReference>
<dbReference type="Gene3D" id="3.80.10.10">
    <property type="entry name" value="Ribonuclease Inhibitor"/>
    <property type="match status" value="1"/>
</dbReference>
<comment type="caution">
    <text evidence="3">The sequence shown here is derived from an EMBL/GenBank/DDBJ whole genome shotgun (WGS) entry which is preliminary data.</text>
</comment>
<dbReference type="PROSITE" id="PS51450">
    <property type="entry name" value="LRR"/>
    <property type="match status" value="2"/>
</dbReference>
<accession>A0A9D4RED7</accession>
<dbReference type="Proteomes" id="UP000828390">
    <property type="component" value="Unassembled WGS sequence"/>
</dbReference>
<protein>
    <submittedName>
        <fullName evidence="3">Uncharacterized protein</fullName>
    </submittedName>
</protein>
<dbReference type="PANTHER" id="PTHR48051:SF1">
    <property type="entry name" value="RAS SUPPRESSOR PROTEIN 1"/>
    <property type="match status" value="1"/>
</dbReference>
<proteinExistence type="predicted"/>
<gene>
    <name evidence="3" type="ORF">DPMN_027436</name>
</gene>
<dbReference type="InterPro" id="IPR032675">
    <property type="entry name" value="LRR_dom_sf"/>
</dbReference>
<sequence length="180" mass="20168">MASEVARVARRLEEAKATKHLNLSKCELLKIPDGCYLMLKGVSITTCDLSSNSLKRIPSKFFSKFPLLEELNLQGNKLSSLPEEIRDLEELERLDLTSNIFDTFPLPVCDCPKLKNLSLRDNKITDLEVSRLNSMSALVELDIQDNPLSADTQTALSDMDWFTVHLGESDPVGKSLDKLD</sequence>
<dbReference type="PANTHER" id="PTHR48051">
    <property type="match status" value="1"/>
</dbReference>
<keyword evidence="1" id="KW-0433">Leucine-rich repeat</keyword>
<dbReference type="EMBL" id="JAIWYP010000002">
    <property type="protein sequence ID" value="KAH3864418.1"/>
    <property type="molecule type" value="Genomic_DNA"/>
</dbReference>
<dbReference type="Pfam" id="PF12799">
    <property type="entry name" value="LRR_4"/>
    <property type="match status" value="1"/>
</dbReference>
<reference evidence="3" key="2">
    <citation type="submission" date="2020-11" db="EMBL/GenBank/DDBJ databases">
        <authorList>
            <person name="McCartney M.A."/>
            <person name="Auch B."/>
            <person name="Kono T."/>
            <person name="Mallez S."/>
            <person name="Becker A."/>
            <person name="Gohl D.M."/>
            <person name="Silverstein K.A.T."/>
            <person name="Koren S."/>
            <person name="Bechman K.B."/>
            <person name="Herman A."/>
            <person name="Abrahante J.E."/>
            <person name="Garbe J."/>
        </authorList>
    </citation>
    <scope>NUCLEOTIDE SEQUENCE</scope>
    <source>
        <strain evidence="3">Duluth1</strain>
        <tissue evidence="3">Whole animal</tissue>
    </source>
</reference>